<evidence type="ECO:0000256" key="1">
    <source>
        <dbReference type="SAM" id="Coils"/>
    </source>
</evidence>
<feature type="compositionally biased region" description="Polar residues" evidence="2">
    <location>
        <begin position="240"/>
        <end position="262"/>
    </location>
</feature>
<keyword evidence="4" id="KW-1185">Reference proteome</keyword>
<keyword evidence="1" id="KW-0175">Coiled coil</keyword>
<dbReference type="EnsemblPlants" id="Pp3c4_17140V3.2">
    <property type="protein sequence ID" value="Pp3c4_17140V3.2"/>
    <property type="gene ID" value="Pp3c4_17140"/>
</dbReference>
<dbReference type="EMBL" id="ABEU02000004">
    <property type="status" value="NOT_ANNOTATED_CDS"/>
    <property type="molecule type" value="Genomic_DNA"/>
</dbReference>
<organism evidence="3 4">
    <name type="scientific">Physcomitrium patens</name>
    <name type="common">Spreading-leaved earth moss</name>
    <name type="synonym">Physcomitrella patens</name>
    <dbReference type="NCBI Taxonomy" id="3218"/>
    <lineage>
        <taxon>Eukaryota</taxon>
        <taxon>Viridiplantae</taxon>
        <taxon>Streptophyta</taxon>
        <taxon>Embryophyta</taxon>
        <taxon>Bryophyta</taxon>
        <taxon>Bryophytina</taxon>
        <taxon>Bryopsida</taxon>
        <taxon>Funariidae</taxon>
        <taxon>Funariales</taxon>
        <taxon>Funariaceae</taxon>
        <taxon>Physcomitrium</taxon>
    </lineage>
</organism>
<reference evidence="3 4" key="2">
    <citation type="journal article" date="2018" name="Plant J.">
        <title>The Physcomitrella patens chromosome-scale assembly reveals moss genome structure and evolution.</title>
        <authorList>
            <person name="Lang D."/>
            <person name="Ullrich K.K."/>
            <person name="Murat F."/>
            <person name="Fuchs J."/>
            <person name="Jenkins J."/>
            <person name="Haas F.B."/>
            <person name="Piednoel M."/>
            <person name="Gundlach H."/>
            <person name="Van Bel M."/>
            <person name="Meyberg R."/>
            <person name="Vives C."/>
            <person name="Morata J."/>
            <person name="Symeonidi A."/>
            <person name="Hiss M."/>
            <person name="Muchero W."/>
            <person name="Kamisugi Y."/>
            <person name="Saleh O."/>
            <person name="Blanc G."/>
            <person name="Decker E.L."/>
            <person name="van Gessel N."/>
            <person name="Grimwood J."/>
            <person name="Hayes R.D."/>
            <person name="Graham S.W."/>
            <person name="Gunter L.E."/>
            <person name="McDaniel S.F."/>
            <person name="Hoernstein S.N.W."/>
            <person name="Larsson A."/>
            <person name="Li F.W."/>
            <person name="Perroud P.F."/>
            <person name="Phillips J."/>
            <person name="Ranjan P."/>
            <person name="Rokshar D.S."/>
            <person name="Rothfels C.J."/>
            <person name="Schneider L."/>
            <person name="Shu S."/>
            <person name="Stevenson D.W."/>
            <person name="Thummler F."/>
            <person name="Tillich M."/>
            <person name="Villarreal Aguilar J.C."/>
            <person name="Widiez T."/>
            <person name="Wong G.K."/>
            <person name="Wymore A."/>
            <person name="Zhang Y."/>
            <person name="Zimmer A.D."/>
            <person name="Quatrano R.S."/>
            <person name="Mayer K.F.X."/>
            <person name="Goodstein D."/>
            <person name="Casacuberta J.M."/>
            <person name="Vandepoele K."/>
            <person name="Reski R."/>
            <person name="Cuming A.C."/>
            <person name="Tuskan G.A."/>
            <person name="Maumus F."/>
            <person name="Salse J."/>
            <person name="Schmutz J."/>
            <person name="Rensing S.A."/>
        </authorList>
    </citation>
    <scope>NUCLEOTIDE SEQUENCE [LARGE SCALE GENOMIC DNA]</scope>
    <source>
        <strain evidence="3 4">cv. Gransden 2004</strain>
    </source>
</reference>
<evidence type="ECO:0000313" key="4">
    <source>
        <dbReference type="Proteomes" id="UP000006727"/>
    </source>
</evidence>
<sequence>MGFLRWAPEILEMMEEGDAYTRWQQYGTWIGLDGRPLAETALSSEKERTERMKNKRPTLALVNENDMKKMFVIEGAEARLKFRSKPHTKKYERLIEIKAFMNCQQVLGLRMDQADEVLPELIAARDRHAQLVQDVQDLNNEIEEAIRFKLGRFADEDAEWDLSDTNDFLDIIRELKRQIFLVFEEAGCLGWDPNLESKIREDKIDEETSIEESISKLFVKTEDFISELSQPVGFGRIKPPQSSANPASTQSTTPGSPSESSQ</sequence>
<dbReference type="AlphaFoldDB" id="A0A7I4DVZ7"/>
<accession>A0A7I4DVZ7</accession>
<reference evidence="3 4" key="1">
    <citation type="journal article" date="2008" name="Science">
        <title>The Physcomitrella genome reveals evolutionary insights into the conquest of land by plants.</title>
        <authorList>
            <person name="Rensing S."/>
            <person name="Lang D."/>
            <person name="Zimmer A."/>
            <person name="Terry A."/>
            <person name="Salamov A."/>
            <person name="Shapiro H."/>
            <person name="Nishiyama T."/>
            <person name="Perroud P.-F."/>
            <person name="Lindquist E."/>
            <person name="Kamisugi Y."/>
            <person name="Tanahashi T."/>
            <person name="Sakakibara K."/>
            <person name="Fujita T."/>
            <person name="Oishi K."/>
            <person name="Shin-I T."/>
            <person name="Kuroki Y."/>
            <person name="Toyoda A."/>
            <person name="Suzuki Y."/>
            <person name="Hashimoto A."/>
            <person name="Yamaguchi K."/>
            <person name="Sugano A."/>
            <person name="Kohara Y."/>
            <person name="Fujiyama A."/>
            <person name="Anterola A."/>
            <person name="Aoki S."/>
            <person name="Ashton N."/>
            <person name="Barbazuk W.B."/>
            <person name="Barker E."/>
            <person name="Bennetzen J."/>
            <person name="Bezanilla M."/>
            <person name="Blankenship R."/>
            <person name="Cho S.H."/>
            <person name="Dutcher S."/>
            <person name="Estelle M."/>
            <person name="Fawcett J.A."/>
            <person name="Gundlach H."/>
            <person name="Hanada K."/>
            <person name="Heyl A."/>
            <person name="Hicks K.A."/>
            <person name="Hugh J."/>
            <person name="Lohr M."/>
            <person name="Mayer K."/>
            <person name="Melkozernov A."/>
            <person name="Murata T."/>
            <person name="Nelson D."/>
            <person name="Pils B."/>
            <person name="Prigge M."/>
            <person name="Reiss B."/>
            <person name="Renner T."/>
            <person name="Rombauts S."/>
            <person name="Rushton P."/>
            <person name="Sanderfoot A."/>
            <person name="Schween G."/>
            <person name="Shiu S.-H."/>
            <person name="Stueber K."/>
            <person name="Theodoulou F.L."/>
            <person name="Tu H."/>
            <person name="Van de Peer Y."/>
            <person name="Verrier P.J."/>
            <person name="Waters E."/>
            <person name="Wood A."/>
            <person name="Yang L."/>
            <person name="Cove D."/>
            <person name="Cuming A."/>
            <person name="Hasebe M."/>
            <person name="Lucas S."/>
            <person name="Mishler D.B."/>
            <person name="Reski R."/>
            <person name="Grigoriev I."/>
            <person name="Quatrano R.S."/>
            <person name="Boore J.L."/>
        </authorList>
    </citation>
    <scope>NUCLEOTIDE SEQUENCE [LARGE SCALE GENOMIC DNA]</scope>
    <source>
        <strain evidence="3 4">cv. Gransden 2004</strain>
    </source>
</reference>
<proteinExistence type="predicted"/>
<evidence type="ECO:0000313" key="3">
    <source>
        <dbReference type="EnsemblPlants" id="Pp3c4_17140V3.2"/>
    </source>
</evidence>
<feature type="region of interest" description="Disordered" evidence="2">
    <location>
        <begin position="232"/>
        <end position="262"/>
    </location>
</feature>
<feature type="coiled-coil region" evidence="1">
    <location>
        <begin position="121"/>
        <end position="148"/>
    </location>
</feature>
<protein>
    <submittedName>
        <fullName evidence="3">Uncharacterized protein</fullName>
    </submittedName>
</protein>
<dbReference type="Gramene" id="Pp3c4_17140V3.2">
    <property type="protein sequence ID" value="Pp3c4_17140V3.2"/>
    <property type="gene ID" value="Pp3c4_17140"/>
</dbReference>
<name>A0A7I4DVZ7_PHYPA</name>
<reference evidence="3" key="3">
    <citation type="submission" date="2020-12" db="UniProtKB">
        <authorList>
            <consortium name="EnsemblPlants"/>
        </authorList>
    </citation>
    <scope>IDENTIFICATION</scope>
</reference>
<evidence type="ECO:0000256" key="2">
    <source>
        <dbReference type="SAM" id="MobiDB-lite"/>
    </source>
</evidence>
<dbReference type="Proteomes" id="UP000006727">
    <property type="component" value="Chromosome 4"/>
</dbReference>